<reference evidence="3 4" key="1">
    <citation type="submission" date="2020-09" db="EMBL/GenBank/DDBJ databases">
        <authorList>
            <person name="Ashkenazy H."/>
        </authorList>
    </citation>
    <scope>NUCLEOTIDE SEQUENCE [LARGE SCALE GENOMIC DNA]</scope>
    <source>
        <strain evidence="4">cv. Cdm-0</strain>
    </source>
</reference>
<feature type="compositionally biased region" description="Acidic residues" evidence="1">
    <location>
        <begin position="534"/>
        <end position="548"/>
    </location>
</feature>
<evidence type="ECO:0000313" key="3">
    <source>
        <dbReference type="EMBL" id="CAD5322918.1"/>
    </source>
</evidence>
<evidence type="ECO:0000313" key="4">
    <source>
        <dbReference type="Proteomes" id="UP000516314"/>
    </source>
</evidence>
<dbReference type="EMBL" id="LR881468">
    <property type="protein sequence ID" value="CAD5322918.1"/>
    <property type="molecule type" value="Genomic_DNA"/>
</dbReference>
<feature type="region of interest" description="Disordered" evidence="1">
    <location>
        <begin position="451"/>
        <end position="626"/>
    </location>
</feature>
<feature type="region of interest" description="Disordered" evidence="1">
    <location>
        <begin position="729"/>
        <end position="799"/>
    </location>
</feature>
<feature type="compositionally biased region" description="Pro residues" evidence="1">
    <location>
        <begin position="578"/>
        <end position="614"/>
    </location>
</feature>
<sequence length="934" mass="102396">MGKRKERRYAAMNSTGRRVKLDLFAEPSGDLGGSDVRDGVEREQTELNELPNSPSSSASSFLGTFFWMSLINLPRRYSLSFFFFTLQCNIKYHIPILLAGQKTENPLLLLGQYSDDEVEEDSDKKADDTSADSSLANKNEQVDGLIQGGHKDTNIKSGAVTTTMQMADQQQTGENSSALDSRAEVETGYTTVSNSTTLDGLNKQTVPSVQASGSVSLEHQAPTDVTSQWKMILHEESNQYYYWNTETGETSWELPTVLTQTTFAYGTGYNESGPMVTDASSLISSVEPSYFVPVQNSFTGTDYSTFPTVELDGRNKSEDLYVKSLGTDGHQVECRIDSVVSCQEDLSRPGNSDHVHTYFDAGAATDLPSRLLSQIESLLEKLRSLKRSHGNFHSNEQITKYILEVEVRHSDVKALILDTSPLLSFWVHTEKQLKRLEDSVNDEIYQLAKSAVMDEPETNKSPPKEKLVADANTESESEDSERDGELAQSGKSLHSDESADGSGDGSPKHSPNHPAGQSDIIPSTEMLQKAGSPDVEDVDMDVDMEVEESVPVSSVQVIDASDGKMFSQTEPSNLHTDVPPPPGEEWIPPPPSESEDVPPPPPDSYSEPIPPPPDNGHVASSLSSDSLGVPYTVPQSYMHQSADYATQYNLSYPESNYQYTNAVTLAPNTQFYGHVDGSQVSLPQSTFYYETVPGTTEVAPAAASAGEAYYDFNGAAPLFPVISSGESSLHHSGVGSANHHIPNNSSTAVVPSSRSNDSTEVGSSATASKSTDVTSGSSLLAKGQTKVKRTKKKTVAATSTLRSNKKVSSLVDKWKAAKEELNDSEEEEDDSEILDRKRKREIEEWKSRQIASGEAKDNANFQPLGGDWREKVKRKRERAEKSQKKDPEKQQKPDLTKLSANLPSGWQAYWDESTKKVYYGNTSTSQTSWTRPTT</sequence>
<feature type="region of interest" description="Disordered" evidence="1">
    <location>
        <begin position="119"/>
        <end position="153"/>
    </location>
</feature>
<dbReference type="PANTHER" id="PTHR47852">
    <property type="entry name" value="OS06G0298400 PROTEIN"/>
    <property type="match status" value="1"/>
</dbReference>
<dbReference type="InterPro" id="IPR001202">
    <property type="entry name" value="WW_dom"/>
</dbReference>
<accession>A0A7G2EM50</accession>
<proteinExistence type="predicted"/>
<gene>
    <name evidence="3" type="ORF">AT9943_LOCUS10895</name>
</gene>
<feature type="compositionally biased region" description="Acidic residues" evidence="1">
    <location>
        <begin position="473"/>
        <end position="482"/>
    </location>
</feature>
<dbReference type="SUPFAM" id="SSF51045">
    <property type="entry name" value="WW domain"/>
    <property type="match status" value="2"/>
</dbReference>
<evidence type="ECO:0000256" key="1">
    <source>
        <dbReference type="SAM" id="MobiDB-lite"/>
    </source>
</evidence>
<feature type="region of interest" description="Disordered" evidence="1">
    <location>
        <begin position="818"/>
        <end position="901"/>
    </location>
</feature>
<dbReference type="SMART" id="SM00456">
    <property type="entry name" value="WW"/>
    <property type="match status" value="2"/>
</dbReference>
<feature type="compositionally biased region" description="Basic and acidic residues" evidence="1">
    <location>
        <begin position="877"/>
        <end position="895"/>
    </location>
</feature>
<dbReference type="Gene3D" id="2.20.70.10">
    <property type="match status" value="2"/>
</dbReference>
<dbReference type="Pfam" id="PF00397">
    <property type="entry name" value="WW"/>
    <property type="match status" value="2"/>
</dbReference>
<evidence type="ECO:0000259" key="2">
    <source>
        <dbReference type="PROSITE" id="PS50020"/>
    </source>
</evidence>
<dbReference type="PROSITE" id="PS50020">
    <property type="entry name" value="WW_DOMAIN_2"/>
    <property type="match status" value="2"/>
</dbReference>
<feature type="compositionally biased region" description="Polar residues" evidence="1">
    <location>
        <begin position="741"/>
        <end position="778"/>
    </location>
</feature>
<organism evidence="3 4">
    <name type="scientific">Arabidopsis thaliana</name>
    <name type="common">Mouse-ear cress</name>
    <dbReference type="NCBI Taxonomy" id="3702"/>
    <lineage>
        <taxon>Eukaryota</taxon>
        <taxon>Viridiplantae</taxon>
        <taxon>Streptophyta</taxon>
        <taxon>Embryophyta</taxon>
        <taxon>Tracheophyta</taxon>
        <taxon>Spermatophyta</taxon>
        <taxon>Magnoliopsida</taxon>
        <taxon>eudicotyledons</taxon>
        <taxon>Gunneridae</taxon>
        <taxon>Pentapetalae</taxon>
        <taxon>rosids</taxon>
        <taxon>malvids</taxon>
        <taxon>Brassicales</taxon>
        <taxon>Brassicaceae</taxon>
        <taxon>Camelineae</taxon>
        <taxon>Arabidopsis</taxon>
    </lineage>
</organism>
<name>A0A7G2EM50_ARATH</name>
<feature type="compositionally biased region" description="Basic residues" evidence="1">
    <location>
        <begin position="785"/>
        <end position="794"/>
    </location>
</feature>
<feature type="region of interest" description="Disordered" evidence="1">
    <location>
        <begin position="167"/>
        <end position="187"/>
    </location>
</feature>
<feature type="compositionally biased region" description="Polar residues" evidence="1">
    <location>
        <begin position="566"/>
        <end position="575"/>
    </location>
</feature>
<dbReference type="PROSITE" id="PS01159">
    <property type="entry name" value="WW_DOMAIN_1"/>
    <property type="match status" value="2"/>
</dbReference>
<dbReference type="AlphaFoldDB" id="A0A7G2EM50"/>
<feature type="domain" description="WW" evidence="2">
    <location>
        <begin position="900"/>
        <end position="934"/>
    </location>
</feature>
<dbReference type="CDD" id="cd00201">
    <property type="entry name" value="WW"/>
    <property type="match status" value="2"/>
</dbReference>
<dbReference type="Proteomes" id="UP000516314">
    <property type="component" value="Chromosome 3"/>
</dbReference>
<feature type="domain" description="WW" evidence="2">
    <location>
        <begin position="223"/>
        <end position="257"/>
    </location>
</feature>
<dbReference type="InterPro" id="IPR036020">
    <property type="entry name" value="WW_dom_sf"/>
</dbReference>
<dbReference type="PANTHER" id="PTHR47852:SF2">
    <property type="entry name" value="WW DOMAIN-CONTAINING PROTEIN"/>
    <property type="match status" value="1"/>
</dbReference>
<feature type="compositionally biased region" description="Acidic residues" evidence="1">
    <location>
        <begin position="822"/>
        <end position="832"/>
    </location>
</feature>
<protein>
    <submittedName>
        <fullName evidence="3">(thale cress) hypothetical protein</fullName>
    </submittedName>
</protein>